<dbReference type="Pfam" id="PF04542">
    <property type="entry name" value="Sigma70_r2"/>
    <property type="match status" value="1"/>
</dbReference>
<dbReference type="EMBL" id="FQZP01000085">
    <property type="protein sequence ID" value="SHJ59917.1"/>
    <property type="molecule type" value="Genomic_DNA"/>
</dbReference>
<keyword evidence="2" id="KW-0805">Transcription regulation</keyword>
<dbReference type="SUPFAM" id="SSF88659">
    <property type="entry name" value="Sigma3 and sigma4 domains of RNA polymerase sigma factors"/>
    <property type="match status" value="1"/>
</dbReference>
<dbReference type="InterPro" id="IPR013324">
    <property type="entry name" value="RNA_pol_sigma_r3/r4-like"/>
</dbReference>
<dbReference type="InterPro" id="IPR013325">
    <property type="entry name" value="RNA_pol_sigma_r2"/>
</dbReference>
<feature type="domain" description="RNA polymerase sigma-70 region 2" evidence="5">
    <location>
        <begin position="14"/>
        <end position="78"/>
    </location>
</feature>
<name>A0A1M6KLV0_9FIRM</name>
<comment type="similarity">
    <text evidence="1">Belongs to the sigma-70 factor family. ECF subfamily.</text>
</comment>
<dbReference type="CDD" id="cd06171">
    <property type="entry name" value="Sigma70_r4"/>
    <property type="match status" value="1"/>
</dbReference>
<organism evidence="7 8">
    <name type="scientific">Thermoclostridium caenicola</name>
    <dbReference type="NCBI Taxonomy" id="659425"/>
    <lineage>
        <taxon>Bacteria</taxon>
        <taxon>Bacillati</taxon>
        <taxon>Bacillota</taxon>
        <taxon>Clostridia</taxon>
        <taxon>Eubacteriales</taxon>
        <taxon>Oscillospiraceae</taxon>
        <taxon>Thermoclostridium</taxon>
    </lineage>
</organism>
<accession>A0A1M6KLV0</accession>
<evidence type="ECO:0000256" key="1">
    <source>
        <dbReference type="ARBA" id="ARBA00010641"/>
    </source>
</evidence>
<dbReference type="Pfam" id="PF08281">
    <property type="entry name" value="Sigma70_r4_2"/>
    <property type="match status" value="1"/>
</dbReference>
<dbReference type="InterPro" id="IPR036388">
    <property type="entry name" value="WH-like_DNA-bd_sf"/>
</dbReference>
<dbReference type="NCBIfam" id="TIGR02937">
    <property type="entry name" value="sigma70-ECF"/>
    <property type="match status" value="1"/>
</dbReference>
<dbReference type="SUPFAM" id="SSF88946">
    <property type="entry name" value="Sigma2 domain of RNA polymerase sigma factors"/>
    <property type="match status" value="1"/>
</dbReference>
<gene>
    <name evidence="7" type="ORF">SAMN05444373_10853</name>
</gene>
<keyword evidence="8" id="KW-1185">Reference proteome</keyword>
<dbReference type="Gene3D" id="1.10.1740.10">
    <property type="match status" value="1"/>
</dbReference>
<dbReference type="PANTHER" id="PTHR43133">
    <property type="entry name" value="RNA POLYMERASE ECF-TYPE SIGMA FACTO"/>
    <property type="match status" value="1"/>
</dbReference>
<keyword evidence="3" id="KW-0731">Sigma factor</keyword>
<dbReference type="InterPro" id="IPR013249">
    <property type="entry name" value="RNA_pol_sigma70_r4_t2"/>
</dbReference>
<dbReference type="GO" id="GO:0006352">
    <property type="term" value="P:DNA-templated transcription initiation"/>
    <property type="evidence" value="ECO:0007669"/>
    <property type="project" value="InterPro"/>
</dbReference>
<evidence type="ECO:0000256" key="4">
    <source>
        <dbReference type="ARBA" id="ARBA00023163"/>
    </source>
</evidence>
<sequence length="467" mass="53953">MHRPSNPDDRFMQIYQKFRNTVFGIAFNYTKSNADACDIVQEVFIRFLSGKSTFNDDEHIKAWLIQVTINECKRHLMSSWIKHTVSLVDQTIPIEDKLEDPNLFHAVMALPLKYRTPIHLHYYEGYSVSEIASLLGAREGTVKVRLSRARKMLNLADAGIVQELDLVHENDAFALKLIAFTGDTEIQKALFELKLKKNLVSFDEIRLVEKSLPAEYIEPHGWDSVRQWEIAGSKLNADEGGDAYYFNYTFPPYWMQNTTGDMVIRILGLRLYHHGKLAASMDCDFGYRFTPERSILPEPVKIAVNRMLEKDIYDEMSFTDDYENMHLHRGEVSALKTKRLLLITDIAFTRYKARVHATIPEEAISESEATKIMHQFIQPRFLTHHYWDGLDNPAAFELAIVENAERLRLFADGVELPIDEASLDIVPERGPSSEHPYYSFHVEYEGFDYEKAQTVEIRFGDEVIALK</sequence>
<keyword evidence="4" id="KW-0804">Transcription</keyword>
<proteinExistence type="inferred from homology"/>
<dbReference type="Gene3D" id="1.10.10.10">
    <property type="entry name" value="Winged helix-like DNA-binding domain superfamily/Winged helix DNA-binding domain"/>
    <property type="match status" value="1"/>
</dbReference>
<reference evidence="7 8" key="1">
    <citation type="submission" date="2016-11" db="EMBL/GenBank/DDBJ databases">
        <authorList>
            <person name="Varghese N."/>
            <person name="Submissions S."/>
        </authorList>
    </citation>
    <scope>NUCLEOTIDE SEQUENCE [LARGE SCALE GENOMIC DNA]</scope>
    <source>
        <strain evidence="7 8">DSM 19027</strain>
    </source>
</reference>
<protein>
    <submittedName>
        <fullName evidence="7">RNA polymerase sigma factor, sigma-70 family</fullName>
    </submittedName>
</protein>
<dbReference type="GO" id="GO:0016987">
    <property type="term" value="F:sigma factor activity"/>
    <property type="evidence" value="ECO:0007669"/>
    <property type="project" value="UniProtKB-KW"/>
</dbReference>
<dbReference type="RefSeq" id="WP_243133294.1">
    <property type="nucleotide sequence ID" value="NZ_FQZP01000085.1"/>
</dbReference>
<evidence type="ECO:0000313" key="8">
    <source>
        <dbReference type="Proteomes" id="UP000324781"/>
    </source>
</evidence>
<dbReference type="AlphaFoldDB" id="A0A1M6KLV0"/>
<evidence type="ECO:0000256" key="3">
    <source>
        <dbReference type="ARBA" id="ARBA00023082"/>
    </source>
</evidence>
<evidence type="ECO:0000259" key="5">
    <source>
        <dbReference type="Pfam" id="PF04542"/>
    </source>
</evidence>
<dbReference type="InterPro" id="IPR039425">
    <property type="entry name" value="RNA_pol_sigma-70-like"/>
</dbReference>
<evidence type="ECO:0000259" key="6">
    <source>
        <dbReference type="Pfam" id="PF08281"/>
    </source>
</evidence>
<evidence type="ECO:0000256" key="2">
    <source>
        <dbReference type="ARBA" id="ARBA00023015"/>
    </source>
</evidence>
<feature type="domain" description="RNA polymerase sigma factor 70 region 4 type 2" evidence="6">
    <location>
        <begin position="105"/>
        <end position="153"/>
    </location>
</feature>
<dbReference type="Proteomes" id="UP000324781">
    <property type="component" value="Unassembled WGS sequence"/>
</dbReference>
<dbReference type="PANTHER" id="PTHR43133:SF60">
    <property type="entry name" value="RNA POLYMERASE SIGMA FACTOR SIGV"/>
    <property type="match status" value="1"/>
</dbReference>
<dbReference type="InterPro" id="IPR007627">
    <property type="entry name" value="RNA_pol_sigma70_r2"/>
</dbReference>
<dbReference type="InterPro" id="IPR014284">
    <property type="entry name" value="RNA_pol_sigma-70_dom"/>
</dbReference>
<evidence type="ECO:0000313" key="7">
    <source>
        <dbReference type="EMBL" id="SHJ59917.1"/>
    </source>
</evidence>
<dbReference type="GO" id="GO:0003677">
    <property type="term" value="F:DNA binding"/>
    <property type="evidence" value="ECO:0007669"/>
    <property type="project" value="InterPro"/>
</dbReference>